<evidence type="ECO:0000256" key="5">
    <source>
        <dbReference type="SAM" id="Phobius"/>
    </source>
</evidence>
<dbReference type="STRING" id="408074.SAMN05660909_04117"/>
<keyword evidence="3 5" id="KW-1133">Transmembrane helix</keyword>
<keyword evidence="7" id="KW-1185">Reference proteome</keyword>
<dbReference type="GO" id="GO:0005384">
    <property type="term" value="F:manganese ion transmembrane transporter activity"/>
    <property type="evidence" value="ECO:0007669"/>
    <property type="project" value="InterPro"/>
</dbReference>
<dbReference type="InterPro" id="IPR008217">
    <property type="entry name" value="Ccc1_fam"/>
</dbReference>
<reference evidence="7" key="1">
    <citation type="submission" date="2016-10" db="EMBL/GenBank/DDBJ databases">
        <authorList>
            <person name="Varghese N."/>
            <person name="Submissions S."/>
        </authorList>
    </citation>
    <scope>NUCLEOTIDE SEQUENCE [LARGE SCALE GENOMIC DNA]</scope>
    <source>
        <strain evidence="7">DSM 23920</strain>
    </source>
</reference>
<keyword evidence="4 5" id="KW-0472">Membrane</keyword>
<gene>
    <name evidence="6" type="ORF">SAMN05660909_04117</name>
</gene>
<feature type="transmembrane region" description="Helical" evidence="5">
    <location>
        <begin position="191"/>
        <end position="210"/>
    </location>
</feature>
<keyword evidence="2 5" id="KW-0812">Transmembrane</keyword>
<feature type="transmembrane region" description="Helical" evidence="5">
    <location>
        <begin position="160"/>
        <end position="179"/>
    </location>
</feature>
<protein>
    <submittedName>
        <fullName evidence="6">VIT family protein</fullName>
    </submittedName>
</protein>
<dbReference type="AlphaFoldDB" id="A0A1H4F2R6"/>
<evidence type="ECO:0000256" key="3">
    <source>
        <dbReference type="ARBA" id="ARBA00022989"/>
    </source>
</evidence>
<name>A0A1H4F2R6_9BACT</name>
<feature type="transmembrane region" description="Helical" evidence="5">
    <location>
        <begin position="134"/>
        <end position="154"/>
    </location>
</feature>
<dbReference type="EMBL" id="FNRL01000022">
    <property type="protein sequence ID" value="SEA91563.1"/>
    <property type="molecule type" value="Genomic_DNA"/>
</dbReference>
<dbReference type="Pfam" id="PF01988">
    <property type="entry name" value="VIT1"/>
    <property type="match status" value="1"/>
</dbReference>
<evidence type="ECO:0000313" key="6">
    <source>
        <dbReference type="EMBL" id="SEA91563.1"/>
    </source>
</evidence>
<dbReference type="Proteomes" id="UP000199656">
    <property type="component" value="Unassembled WGS sequence"/>
</dbReference>
<evidence type="ECO:0000256" key="1">
    <source>
        <dbReference type="ARBA" id="ARBA00004127"/>
    </source>
</evidence>
<dbReference type="GO" id="GO:0030026">
    <property type="term" value="P:intracellular manganese ion homeostasis"/>
    <property type="evidence" value="ECO:0007669"/>
    <property type="project" value="InterPro"/>
</dbReference>
<dbReference type="RefSeq" id="WP_089763760.1">
    <property type="nucleotide sequence ID" value="NZ_BKAT01000036.1"/>
</dbReference>
<feature type="transmembrane region" description="Helical" evidence="5">
    <location>
        <begin position="21"/>
        <end position="39"/>
    </location>
</feature>
<organism evidence="6 7">
    <name type="scientific">Chitinophaga terrae</name>
    <name type="common">ex Kim and Jung 2007</name>
    <dbReference type="NCBI Taxonomy" id="408074"/>
    <lineage>
        <taxon>Bacteria</taxon>
        <taxon>Pseudomonadati</taxon>
        <taxon>Bacteroidota</taxon>
        <taxon>Chitinophagia</taxon>
        <taxon>Chitinophagales</taxon>
        <taxon>Chitinophagaceae</taxon>
        <taxon>Chitinophaga</taxon>
    </lineage>
</organism>
<proteinExistence type="predicted"/>
<feature type="transmembrane region" description="Helical" evidence="5">
    <location>
        <begin position="45"/>
        <end position="65"/>
    </location>
</feature>
<dbReference type="GO" id="GO:0012505">
    <property type="term" value="C:endomembrane system"/>
    <property type="evidence" value="ECO:0007669"/>
    <property type="project" value="UniProtKB-SubCell"/>
</dbReference>
<evidence type="ECO:0000313" key="7">
    <source>
        <dbReference type="Proteomes" id="UP000199656"/>
    </source>
</evidence>
<accession>A0A1H4F2R6</accession>
<comment type="subcellular location">
    <subcellularLocation>
        <location evidence="1">Endomembrane system</location>
        <topology evidence="1">Multi-pass membrane protein</topology>
    </subcellularLocation>
</comment>
<sequence length="214" mass="23893">MSITHKAIRSSGWKTDFLIGFPDGLLLLFFATQVIQLWPLDVQTFYNIHLGIWLAGALLVLYSAYQANKGDAQHDSALLSDDERKKLQHLEINQQTISHIESEMKKDAASWEQILQQENVQESFFSKGRAISSAIFTSLFFILGGALSFAPYLANENFNAASQTSTLLVFLGLTVFSFMKAKITAQRVLPIILRNFAIGAGIVICVWLLHKILA</sequence>
<dbReference type="OrthoDB" id="667862at2"/>
<evidence type="ECO:0000256" key="4">
    <source>
        <dbReference type="ARBA" id="ARBA00023136"/>
    </source>
</evidence>
<evidence type="ECO:0000256" key="2">
    <source>
        <dbReference type="ARBA" id="ARBA00022692"/>
    </source>
</evidence>